<evidence type="ECO:0000256" key="7">
    <source>
        <dbReference type="ARBA" id="ARBA00023136"/>
    </source>
</evidence>
<dbReference type="Pfam" id="PF07960">
    <property type="entry name" value="CBP4"/>
    <property type="match status" value="1"/>
</dbReference>
<evidence type="ECO:0000256" key="2">
    <source>
        <dbReference type="ARBA" id="ARBA00006780"/>
    </source>
</evidence>
<organism evidence="11 12">
    <name type="scientific">Hypsizygus marmoreus</name>
    <name type="common">White beech mushroom</name>
    <name type="synonym">Agaricus marmoreus</name>
    <dbReference type="NCBI Taxonomy" id="39966"/>
    <lineage>
        <taxon>Eukaryota</taxon>
        <taxon>Fungi</taxon>
        <taxon>Dikarya</taxon>
        <taxon>Basidiomycota</taxon>
        <taxon>Agaricomycotina</taxon>
        <taxon>Agaricomycetes</taxon>
        <taxon>Agaricomycetidae</taxon>
        <taxon>Agaricales</taxon>
        <taxon>Tricholomatineae</taxon>
        <taxon>Lyophyllaceae</taxon>
        <taxon>Hypsizygus</taxon>
    </lineage>
</organism>
<gene>
    <name evidence="11" type="primary">CBP4</name>
    <name evidence="11" type="ORF">Hypma_008763</name>
</gene>
<dbReference type="AlphaFoldDB" id="A0A369JPB1"/>
<dbReference type="GO" id="GO:0005743">
    <property type="term" value="C:mitochondrial inner membrane"/>
    <property type="evidence" value="ECO:0007669"/>
    <property type="project" value="UniProtKB-SubCell"/>
</dbReference>
<comment type="similarity">
    <text evidence="2">Belongs to the CBP4 family.</text>
</comment>
<keyword evidence="6" id="KW-0496">Mitochondrion</keyword>
<evidence type="ECO:0000256" key="9">
    <source>
        <dbReference type="ARBA" id="ARBA00025413"/>
    </source>
</evidence>
<evidence type="ECO:0000256" key="10">
    <source>
        <dbReference type="SAM" id="MobiDB-lite"/>
    </source>
</evidence>
<dbReference type="STRING" id="39966.A0A369JPB1"/>
<dbReference type="Proteomes" id="UP000076154">
    <property type="component" value="Unassembled WGS sequence"/>
</dbReference>
<evidence type="ECO:0000256" key="5">
    <source>
        <dbReference type="ARBA" id="ARBA00022989"/>
    </source>
</evidence>
<evidence type="ECO:0000313" key="11">
    <source>
        <dbReference type="EMBL" id="RDB24069.1"/>
    </source>
</evidence>
<keyword evidence="4" id="KW-0999">Mitochondrion inner membrane</keyword>
<comment type="caution">
    <text evidence="11">The sequence shown here is derived from an EMBL/GenBank/DDBJ whole genome shotgun (WGS) entry which is preliminary data.</text>
</comment>
<keyword evidence="8" id="KW-0143">Chaperone</keyword>
<protein>
    <submittedName>
        <fullName evidence="11">Assembly factor CBP4</fullName>
    </submittedName>
</protein>
<keyword evidence="7" id="KW-0472">Membrane</keyword>
<evidence type="ECO:0000313" key="12">
    <source>
        <dbReference type="Proteomes" id="UP000076154"/>
    </source>
</evidence>
<evidence type="ECO:0000256" key="6">
    <source>
        <dbReference type="ARBA" id="ARBA00023128"/>
    </source>
</evidence>
<evidence type="ECO:0000256" key="3">
    <source>
        <dbReference type="ARBA" id="ARBA00022692"/>
    </source>
</evidence>
<evidence type="ECO:0000256" key="1">
    <source>
        <dbReference type="ARBA" id="ARBA00004434"/>
    </source>
</evidence>
<proteinExistence type="inferred from homology"/>
<dbReference type="EMBL" id="LUEZ02000045">
    <property type="protein sequence ID" value="RDB24069.1"/>
    <property type="molecule type" value="Genomic_DNA"/>
</dbReference>
<name>A0A369JPB1_HYPMA</name>
<keyword evidence="12" id="KW-1185">Reference proteome</keyword>
<dbReference type="OrthoDB" id="5576752at2759"/>
<dbReference type="InterPro" id="IPR012420">
    <property type="entry name" value="Cbp4"/>
</dbReference>
<sequence>MASFSWSRFTGASIGLMGMGYLLMKATTPTEDQLYNEMAPDLRRKVDAARAARLAREAEMKKQVEVQVANDATPEATKPIWADSPSPGPRK</sequence>
<dbReference type="InParanoid" id="A0A369JPB1"/>
<keyword evidence="5" id="KW-1133">Transmembrane helix</keyword>
<keyword evidence="3" id="KW-0812">Transmembrane</keyword>
<reference evidence="11" key="1">
    <citation type="submission" date="2018-04" db="EMBL/GenBank/DDBJ databases">
        <title>Whole genome sequencing of Hypsizygus marmoreus.</title>
        <authorList>
            <person name="Choi I.-G."/>
            <person name="Min B."/>
            <person name="Kim J.-G."/>
            <person name="Kim S."/>
            <person name="Oh Y.-L."/>
            <person name="Kong W.-S."/>
            <person name="Park H."/>
            <person name="Jeong J."/>
            <person name="Song E.-S."/>
        </authorList>
    </citation>
    <scope>NUCLEOTIDE SEQUENCE [LARGE SCALE GENOMIC DNA]</scope>
    <source>
        <strain evidence="11">51987-8</strain>
    </source>
</reference>
<accession>A0A369JPB1</accession>
<evidence type="ECO:0000256" key="8">
    <source>
        <dbReference type="ARBA" id="ARBA00023186"/>
    </source>
</evidence>
<comment type="subcellular location">
    <subcellularLocation>
        <location evidence="1">Mitochondrion inner membrane</location>
        <topology evidence="1">Single-pass membrane protein</topology>
    </subcellularLocation>
</comment>
<comment type="function">
    <text evidence="9">Essential for the assembly of ubiquinol-cytochrome c reductase. It has a direct effect on the correct occurrence of the Rieske protein, core 4, core 5 and apocytochrome b.</text>
</comment>
<feature type="region of interest" description="Disordered" evidence="10">
    <location>
        <begin position="65"/>
        <end position="91"/>
    </location>
</feature>
<evidence type="ECO:0000256" key="4">
    <source>
        <dbReference type="ARBA" id="ARBA00022792"/>
    </source>
</evidence>